<evidence type="ECO:0000313" key="3">
    <source>
        <dbReference type="Proteomes" id="UP000186102"/>
    </source>
</evidence>
<dbReference type="Proteomes" id="UP000186102">
    <property type="component" value="Unassembled WGS sequence"/>
</dbReference>
<proteinExistence type="predicted"/>
<sequence>MTYWRAIEIHHLPAHIIPIHEDCQSDEDKPYDVKEILGRVEKELILSALATYNNRTNAMKALGISRRAFYDKLRRYGIEV</sequence>
<dbReference type="AlphaFoldDB" id="A0A1Q8QUE0"/>
<dbReference type="STRING" id="1888891.DSOL_2856"/>
<protein>
    <submittedName>
        <fullName evidence="2">Transcriptional regulator BkdR of isoleucine and valine catabolism operon</fullName>
    </submittedName>
</protein>
<name>A0A1Q8QUE0_9FIRM</name>
<dbReference type="Pfam" id="PF02954">
    <property type="entry name" value="HTH_8"/>
    <property type="match status" value="1"/>
</dbReference>
<reference evidence="2 3" key="1">
    <citation type="submission" date="2016-09" db="EMBL/GenBank/DDBJ databases">
        <title>Complete genome of Desulfosporosinus sp. OL.</title>
        <authorList>
            <person name="Mardanov A."/>
            <person name="Beletsky A."/>
            <person name="Panova A."/>
            <person name="Karnachuk O."/>
            <person name="Ravin N."/>
        </authorList>
    </citation>
    <scope>NUCLEOTIDE SEQUENCE [LARGE SCALE GENOMIC DNA]</scope>
    <source>
        <strain evidence="2 3">OL</strain>
    </source>
</reference>
<dbReference type="EMBL" id="MLBF01000021">
    <property type="protein sequence ID" value="OLN30969.1"/>
    <property type="molecule type" value="Genomic_DNA"/>
</dbReference>
<feature type="domain" description="DNA binding HTH" evidence="1">
    <location>
        <begin position="38"/>
        <end position="76"/>
    </location>
</feature>
<gene>
    <name evidence="2" type="ORF">DSOL_2856</name>
</gene>
<dbReference type="InterPro" id="IPR009057">
    <property type="entry name" value="Homeodomain-like_sf"/>
</dbReference>
<dbReference type="SUPFAM" id="SSF46689">
    <property type="entry name" value="Homeodomain-like"/>
    <property type="match status" value="1"/>
</dbReference>
<dbReference type="GO" id="GO:0043565">
    <property type="term" value="F:sequence-specific DNA binding"/>
    <property type="evidence" value="ECO:0007669"/>
    <property type="project" value="InterPro"/>
</dbReference>
<evidence type="ECO:0000259" key="1">
    <source>
        <dbReference type="Pfam" id="PF02954"/>
    </source>
</evidence>
<organism evidence="2 3">
    <name type="scientific">Desulfosporosinus metallidurans</name>
    <dbReference type="NCBI Taxonomy" id="1888891"/>
    <lineage>
        <taxon>Bacteria</taxon>
        <taxon>Bacillati</taxon>
        <taxon>Bacillota</taxon>
        <taxon>Clostridia</taxon>
        <taxon>Eubacteriales</taxon>
        <taxon>Desulfitobacteriaceae</taxon>
        <taxon>Desulfosporosinus</taxon>
    </lineage>
</organism>
<accession>A0A1Q8QUE0</accession>
<dbReference type="InterPro" id="IPR002197">
    <property type="entry name" value="HTH_Fis"/>
</dbReference>
<evidence type="ECO:0000313" key="2">
    <source>
        <dbReference type="EMBL" id="OLN30969.1"/>
    </source>
</evidence>
<dbReference type="Gene3D" id="1.10.10.60">
    <property type="entry name" value="Homeodomain-like"/>
    <property type="match status" value="1"/>
</dbReference>
<keyword evidence="3" id="KW-1185">Reference proteome</keyword>
<comment type="caution">
    <text evidence="2">The sequence shown here is derived from an EMBL/GenBank/DDBJ whole genome shotgun (WGS) entry which is preliminary data.</text>
</comment>